<gene>
    <name evidence="2" type="ORF">COEREDRAFT_80162</name>
</gene>
<evidence type="ECO:0000256" key="1">
    <source>
        <dbReference type="SAM" id="MobiDB-lite"/>
    </source>
</evidence>
<sequence length="119" mass="13108">MGDGAHRLKTPATEGRRQSTLVSVEKATDEDEHWARNGAKSASRRTRWFACMAEHDTTATGQDAPKLPRHHQITYSMTGCSGFVTLRAPSAGKQPSKKTHQIFIRYAATLWIVAAPVFG</sequence>
<feature type="region of interest" description="Disordered" evidence="1">
    <location>
        <begin position="1"/>
        <end position="44"/>
    </location>
</feature>
<evidence type="ECO:0000313" key="2">
    <source>
        <dbReference type="EMBL" id="PIA17816.1"/>
    </source>
</evidence>
<dbReference type="EMBL" id="KZ303492">
    <property type="protein sequence ID" value="PIA17816.1"/>
    <property type="molecule type" value="Genomic_DNA"/>
</dbReference>
<protein>
    <submittedName>
        <fullName evidence="2">Uncharacterized protein</fullName>
    </submittedName>
</protein>
<evidence type="ECO:0000313" key="3">
    <source>
        <dbReference type="Proteomes" id="UP000242474"/>
    </source>
</evidence>
<organism evidence="2 3">
    <name type="scientific">Coemansia reversa (strain ATCC 12441 / NRRL 1564)</name>
    <dbReference type="NCBI Taxonomy" id="763665"/>
    <lineage>
        <taxon>Eukaryota</taxon>
        <taxon>Fungi</taxon>
        <taxon>Fungi incertae sedis</taxon>
        <taxon>Zoopagomycota</taxon>
        <taxon>Kickxellomycotina</taxon>
        <taxon>Kickxellomycetes</taxon>
        <taxon>Kickxellales</taxon>
        <taxon>Kickxellaceae</taxon>
        <taxon>Coemansia</taxon>
    </lineage>
</organism>
<accession>A0A2G5BFL8</accession>
<keyword evidence="3" id="KW-1185">Reference proteome</keyword>
<dbReference type="Proteomes" id="UP000242474">
    <property type="component" value="Unassembled WGS sequence"/>
</dbReference>
<proteinExistence type="predicted"/>
<reference evidence="2 3" key="1">
    <citation type="journal article" date="2015" name="Genome Biol. Evol.">
        <title>Phylogenomic analyses indicate that early fungi evolved digesting cell walls of algal ancestors of land plants.</title>
        <authorList>
            <person name="Chang Y."/>
            <person name="Wang S."/>
            <person name="Sekimoto S."/>
            <person name="Aerts A.L."/>
            <person name="Choi C."/>
            <person name="Clum A."/>
            <person name="LaButti K.M."/>
            <person name="Lindquist E.A."/>
            <person name="Yee Ngan C."/>
            <person name="Ohm R.A."/>
            <person name="Salamov A.A."/>
            <person name="Grigoriev I.V."/>
            <person name="Spatafora J.W."/>
            <person name="Berbee M.L."/>
        </authorList>
    </citation>
    <scope>NUCLEOTIDE SEQUENCE [LARGE SCALE GENOMIC DNA]</scope>
    <source>
        <strain evidence="2 3">NRRL 1564</strain>
    </source>
</reference>
<name>A0A2G5BFL8_COERN</name>
<dbReference type="AlphaFoldDB" id="A0A2G5BFL8"/>